<sequence length="598" mass="66617">MKFSILTALTAIVGSAAAANQAVVTNDCSGTIYVQSWPYNGGAPGPLVTLKPGQKFSENLRSTGSTVKIATTKTLTNPLFFGYSSTSKPNYVYYEFSTQWGNPFANKHNILTTGKGCKQFDCKAGDASCYSTPSMKKDKRVGEHTSGGAEKAEGSIGNSFASLAGEKETLLPERYLDLKREIIGDKSNQDALTAAWARLTARLAELSDEIEEKQQRTIPEANYHELVENPSFELVQRIRQCGSVVIRKTVSQEQALRWLEDDDKQVYEIYWSKAQQQARSHSQMLKTQAALLSIFTAAPDCKVSLTSPLVYSDRLRIRNPGDAKFALGPHMDGGSIERWEDPTYRQVYEKILTGNWEEFDAWEMDKRADTVHDLYPGPGSTEGTLLLYPFICERTSYMLMRPLFKPKKPKPEFQDRKAYLSPDNWELDFDTTNFPGSPHHRNQELNDETHPHLELPRTMVCMPKVYPGDSVWWHSDVIHAVESRHNGKNAAAVFYAPAVALTPKNMEYIRDQKATLLSGRPPPDFPGGTGESEFKSRGTGDDLLTVEGKEGQVLVTEASSVKKSADSGRIGLVPFKHTDTMSETERLTRQAANAILGF</sequence>
<dbReference type="InterPro" id="IPR006771">
    <property type="entry name" value="CetA-like"/>
</dbReference>
<dbReference type="EMBL" id="VMNF01000009">
    <property type="protein sequence ID" value="TXC01448.1"/>
    <property type="molecule type" value="Genomic_DNA"/>
</dbReference>
<dbReference type="PANTHER" id="PTHR30613:SF1">
    <property type="entry name" value="DUF1479 DOMAIN PROTEIN (AFU_ORTHOLOGUE AFUA_5G09280)"/>
    <property type="match status" value="1"/>
</dbReference>
<evidence type="ECO:0000313" key="4">
    <source>
        <dbReference type="Proteomes" id="UP000321331"/>
    </source>
</evidence>
<dbReference type="PANTHER" id="PTHR30613">
    <property type="entry name" value="UNCHARACTERIZED PROTEIN YBIU-RELATED"/>
    <property type="match status" value="1"/>
</dbReference>
<evidence type="ECO:0000256" key="1">
    <source>
        <dbReference type="SAM" id="MobiDB-lite"/>
    </source>
</evidence>
<evidence type="ECO:0008006" key="5">
    <source>
        <dbReference type="Google" id="ProtNLM"/>
    </source>
</evidence>
<dbReference type="Pfam" id="PF07350">
    <property type="entry name" value="Gig2-like"/>
    <property type="match status" value="1"/>
</dbReference>
<dbReference type="Proteomes" id="UP000321331">
    <property type="component" value="Unassembled WGS sequence"/>
</dbReference>
<name>A0A5C6SU23_FUSOC</name>
<comment type="caution">
    <text evidence="3">The sequence shown here is derived from an EMBL/GenBank/DDBJ whole genome shotgun (WGS) entry which is preliminary data.</text>
</comment>
<proteinExistence type="predicted"/>
<dbReference type="Gene3D" id="2.60.120.330">
    <property type="entry name" value="B-lactam Antibiotic, Isopenicillin N Synthase, Chain"/>
    <property type="match status" value="1"/>
</dbReference>
<feature type="region of interest" description="Disordered" evidence="1">
    <location>
        <begin position="133"/>
        <end position="153"/>
    </location>
</feature>
<dbReference type="InterPro" id="IPR010856">
    <property type="entry name" value="Gig2-like"/>
</dbReference>
<dbReference type="InterPro" id="IPR027443">
    <property type="entry name" value="IPNS-like_sf"/>
</dbReference>
<gene>
    <name evidence="3" type="ORF">FocTR4_00009384</name>
</gene>
<protein>
    <recommendedName>
        <fullName evidence="5">DUF1479 domain protein</fullName>
    </recommendedName>
</protein>
<feature type="region of interest" description="Disordered" evidence="1">
    <location>
        <begin position="517"/>
        <end position="540"/>
    </location>
</feature>
<keyword evidence="2" id="KW-0732">Signal</keyword>
<feature type="signal peptide" evidence="2">
    <location>
        <begin position="1"/>
        <end position="18"/>
    </location>
</feature>
<feature type="chain" id="PRO_5022958126" description="DUF1479 domain protein" evidence="2">
    <location>
        <begin position="19"/>
        <end position="598"/>
    </location>
</feature>
<accession>A0A5C6SU23</accession>
<organism evidence="3 4">
    <name type="scientific">Fusarium oxysporum f. sp. cubense</name>
    <dbReference type="NCBI Taxonomy" id="61366"/>
    <lineage>
        <taxon>Eukaryota</taxon>
        <taxon>Fungi</taxon>
        <taxon>Dikarya</taxon>
        <taxon>Ascomycota</taxon>
        <taxon>Pezizomycotina</taxon>
        <taxon>Sordariomycetes</taxon>
        <taxon>Hypocreomycetidae</taxon>
        <taxon>Hypocreales</taxon>
        <taxon>Nectriaceae</taxon>
        <taxon>Fusarium</taxon>
        <taxon>Fusarium oxysporum species complex</taxon>
    </lineage>
</organism>
<evidence type="ECO:0000256" key="2">
    <source>
        <dbReference type="SAM" id="SignalP"/>
    </source>
</evidence>
<evidence type="ECO:0000313" key="3">
    <source>
        <dbReference type="EMBL" id="TXC01448.1"/>
    </source>
</evidence>
<reference evidence="3 4" key="1">
    <citation type="submission" date="2019-07" db="EMBL/GenBank/DDBJ databases">
        <title>The First High-Quality Draft Genome Sequence of the Causal Agent of the Current Panama Disease Epidemic.</title>
        <authorList>
            <person name="Warmington R.J."/>
            <person name="Kay W."/>
            <person name="Jeffries A."/>
            <person name="Bebber D."/>
            <person name="Moore K."/>
            <person name="Studholme D.J."/>
        </authorList>
    </citation>
    <scope>NUCLEOTIDE SEQUENCE [LARGE SCALE GENOMIC DNA]</scope>
    <source>
        <strain evidence="3 4">TR4</strain>
    </source>
</reference>
<dbReference type="AlphaFoldDB" id="A0A5C6SU23"/>
<dbReference type="SUPFAM" id="SSF51197">
    <property type="entry name" value="Clavaminate synthase-like"/>
    <property type="match status" value="1"/>
</dbReference>
<dbReference type="Pfam" id="PF04681">
    <property type="entry name" value="Bys1"/>
    <property type="match status" value="1"/>
</dbReference>